<dbReference type="UniPathway" id="UPA00219"/>
<dbReference type="InterPro" id="IPR005490">
    <property type="entry name" value="LD_TPept_cat_dom"/>
</dbReference>
<feature type="active site" description="Nucleophile" evidence="7">
    <location>
        <position position="467"/>
    </location>
</feature>
<dbReference type="Pfam" id="PF01471">
    <property type="entry name" value="PG_binding_1"/>
    <property type="match status" value="1"/>
</dbReference>
<evidence type="ECO:0000256" key="2">
    <source>
        <dbReference type="ARBA" id="ARBA00005992"/>
    </source>
</evidence>
<comment type="pathway">
    <text evidence="1 7">Cell wall biogenesis; peptidoglycan biosynthesis.</text>
</comment>
<accession>A0A369AUC8</accession>
<dbReference type="InterPro" id="IPR036365">
    <property type="entry name" value="PGBD-like_sf"/>
</dbReference>
<dbReference type="Gene3D" id="2.40.440.10">
    <property type="entry name" value="L,D-transpeptidase catalytic domain-like"/>
    <property type="match status" value="1"/>
</dbReference>
<organism evidence="9 10">
    <name type="scientific">Extensimonas vulgaris</name>
    <dbReference type="NCBI Taxonomy" id="1031594"/>
    <lineage>
        <taxon>Bacteria</taxon>
        <taxon>Pseudomonadati</taxon>
        <taxon>Pseudomonadota</taxon>
        <taxon>Betaproteobacteria</taxon>
        <taxon>Burkholderiales</taxon>
        <taxon>Comamonadaceae</taxon>
        <taxon>Extensimonas</taxon>
    </lineage>
</organism>
<dbReference type="Pfam" id="PF03734">
    <property type="entry name" value="YkuD"/>
    <property type="match status" value="1"/>
</dbReference>
<dbReference type="GO" id="GO:0004180">
    <property type="term" value="F:carboxypeptidase activity"/>
    <property type="evidence" value="ECO:0007669"/>
    <property type="project" value="UniProtKB-ARBA"/>
</dbReference>
<evidence type="ECO:0000256" key="1">
    <source>
        <dbReference type="ARBA" id="ARBA00004752"/>
    </source>
</evidence>
<evidence type="ECO:0000256" key="4">
    <source>
        <dbReference type="ARBA" id="ARBA00022960"/>
    </source>
</evidence>
<gene>
    <name evidence="9" type="ORF">DFR45_101390</name>
</gene>
<dbReference type="InterPro" id="IPR052905">
    <property type="entry name" value="LD-transpeptidase_YkuD-like"/>
</dbReference>
<dbReference type="InterPro" id="IPR002477">
    <property type="entry name" value="Peptidoglycan-bd-like"/>
</dbReference>
<dbReference type="GO" id="GO:0071555">
    <property type="term" value="P:cell wall organization"/>
    <property type="evidence" value="ECO:0007669"/>
    <property type="project" value="UniProtKB-UniRule"/>
</dbReference>
<dbReference type="CDD" id="cd16913">
    <property type="entry name" value="YkuD_like"/>
    <property type="match status" value="1"/>
</dbReference>
<evidence type="ECO:0000259" key="8">
    <source>
        <dbReference type="PROSITE" id="PS52029"/>
    </source>
</evidence>
<dbReference type="OrthoDB" id="9778545at2"/>
<sequence>MPHLSSPPPQRKALFDKGPVGRHGGWQLALLALWLWACSLPAQAGPWLINNRPTARAHEAVEILADAASEGLEPEDYGAGALAQAVAAATHGAALNKATAQQLENALSTALQRFLSDLHSGRVDPRAVHQDYSLPAPTRTDPAQLLQQALAAPTLHAGVRAAAPQLPQYAQLRSALAQYRALGAHPAWAAPLPPLLAPAAASAPKTAAKVTARKASRNPKLDLGQEWVGLPLLVQRLVALGDLPPDTPVPARYDESVQNGVKAFQERHALDPDGVIGQATLEALSVPPAARAQQIALAMERLRWTPLLRGPRMIVINVPEFMLRAYEQQDGRIVLRLAMKVIVGKALNTRTPLFDEDMRFIEFSPYWNIPPSIARSETIPRLRRDPSYFEREGLEFVDSQGGVHTTLSPAHLDAVLRGQMRIRQRPGPRNALGDIKFIFPNNSNIYLHHTPATQLFARPRRDFSHGCIRVEDPVALARFVLQNDPAWPEERIREAMAAGKSSTIRLAEPIPVVIAYITTVIKQGKVHFFADLYGHDRLLAQALREQAEQRRAAPLPVPVPRIAP</sequence>
<feature type="domain" description="L,D-TPase catalytic" evidence="8">
    <location>
        <begin position="312"/>
        <end position="507"/>
    </location>
</feature>
<keyword evidence="10" id="KW-1185">Reference proteome</keyword>
<dbReference type="Gene3D" id="1.10.101.10">
    <property type="entry name" value="PGBD-like superfamily/PGBD"/>
    <property type="match status" value="1"/>
</dbReference>
<evidence type="ECO:0000256" key="3">
    <source>
        <dbReference type="ARBA" id="ARBA00022679"/>
    </source>
</evidence>
<dbReference type="GO" id="GO:0009252">
    <property type="term" value="P:peptidoglycan biosynthetic process"/>
    <property type="evidence" value="ECO:0007669"/>
    <property type="project" value="UniProtKB-UniPathway"/>
</dbReference>
<dbReference type="InterPro" id="IPR036366">
    <property type="entry name" value="PGBDSf"/>
</dbReference>
<dbReference type="PROSITE" id="PS52029">
    <property type="entry name" value="LD_TPASE"/>
    <property type="match status" value="1"/>
</dbReference>
<keyword evidence="6 7" id="KW-0961">Cell wall biogenesis/degradation</keyword>
<comment type="caution">
    <text evidence="9">The sequence shown here is derived from an EMBL/GenBank/DDBJ whole genome shotgun (WGS) entry which is preliminary data.</text>
</comment>
<dbReference type="SUPFAM" id="SSF141523">
    <property type="entry name" value="L,D-transpeptidase catalytic domain-like"/>
    <property type="match status" value="1"/>
</dbReference>
<dbReference type="Pfam" id="PF20142">
    <property type="entry name" value="Scaffold"/>
    <property type="match status" value="1"/>
</dbReference>
<evidence type="ECO:0000256" key="7">
    <source>
        <dbReference type="PROSITE-ProRule" id="PRU01373"/>
    </source>
</evidence>
<reference evidence="9 10" key="1">
    <citation type="submission" date="2018-07" db="EMBL/GenBank/DDBJ databases">
        <title>Genomic Encyclopedia of Type Strains, Phase IV (KMG-IV): sequencing the most valuable type-strain genomes for metagenomic binning, comparative biology and taxonomic classification.</title>
        <authorList>
            <person name="Goeker M."/>
        </authorList>
    </citation>
    <scope>NUCLEOTIDE SEQUENCE [LARGE SCALE GENOMIC DNA]</scope>
    <source>
        <strain evidence="9 10">DSM 100911</strain>
    </source>
</reference>
<dbReference type="AlphaFoldDB" id="A0A369AUC8"/>
<keyword evidence="3" id="KW-0808">Transferase</keyword>
<proteinExistence type="inferred from homology"/>
<evidence type="ECO:0000313" key="10">
    <source>
        <dbReference type="Proteomes" id="UP000252174"/>
    </source>
</evidence>
<dbReference type="InterPro" id="IPR038063">
    <property type="entry name" value="Transpep_catalytic_dom"/>
</dbReference>
<dbReference type="GO" id="GO:0008360">
    <property type="term" value="P:regulation of cell shape"/>
    <property type="evidence" value="ECO:0007669"/>
    <property type="project" value="UniProtKB-UniRule"/>
</dbReference>
<keyword evidence="4 7" id="KW-0133">Cell shape</keyword>
<evidence type="ECO:0000256" key="6">
    <source>
        <dbReference type="ARBA" id="ARBA00023316"/>
    </source>
</evidence>
<dbReference type="Proteomes" id="UP000252174">
    <property type="component" value="Unassembled WGS sequence"/>
</dbReference>
<dbReference type="EMBL" id="QPJU01000001">
    <property type="protein sequence ID" value="RCX11856.1"/>
    <property type="molecule type" value="Genomic_DNA"/>
</dbReference>
<keyword evidence="5 7" id="KW-0573">Peptidoglycan synthesis</keyword>
<evidence type="ECO:0000256" key="5">
    <source>
        <dbReference type="ARBA" id="ARBA00022984"/>
    </source>
</evidence>
<dbReference type="PANTHER" id="PTHR41533">
    <property type="entry name" value="L,D-TRANSPEPTIDASE HI_1667-RELATED"/>
    <property type="match status" value="1"/>
</dbReference>
<dbReference type="SUPFAM" id="SSF47090">
    <property type="entry name" value="PGBD-like"/>
    <property type="match status" value="1"/>
</dbReference>
<feature type="active site" description="Proton donor/acceptor" evidence="7">
    <location>
        <position position="448"/>
    </location>
</feature>
<name>A0A369AUC8_9BURK</name>
<protein>
    <submittedName>
        <fullName evidence="9">Murein L,D-transpeptidase YcbB/YkuD</fullName>
    </submittedName>
</protein>
<comment type="similarity">
    <text evidence="2">Belongs to the YkuD family.</text>
</comment>
<dbReference type="PANTHER" id="PTHR41533:SF2">
    <property type="entry name" value="BLR7131 PROTEIN"/>
    <property type="match status" value="1"/>
</dbReference>
<evidence type="ECO:0000313" key="9">
    <source>
        <dbReference type="EMBL" id="RCX11856.1"/>
    </source>
</evidence>
<dbReference type="GO" id="GO:0016740">
    <property type="term" value="F:transferase activity"/>
    <property type="evidence" value="ECO:0007669"/>
    <property type="project" value="UniProtKB-KW"/>
</dbReference>
<dbReference type="InterPro" id="IPR045380">
    <property type="entry name" value="LD_TPept_scaffold_dom"/>
</dbReference>